<dbReference type="PRINTS" id="PR00783">
    <property type="entry name" value="MINTRINSICP"/>
</dbReference>
<keyword evidence="4 7" id="KW-0812">Transmembrane</keyword>
<evidence type="ECO:0000256" key="2">
    <source>
        <dbReference type="ARBA" id="ARBA00006175"/>
    </source>
</evidence>
<dbReference type="InterPro" id="IPR022357">
    <property type="entry name" value="MIP_CS"/>
</dbReference>
<proteinExistence type="inferred from homology"/>
<gene>
    <name evidence="9" type="ORF">D9V75_01475</name>
</gene>
<dbReference type="Gene3D" id="1.20.1080.10">
    <property type="entry name" value="Glycerol uptake facilitator protein"/>
    <property type="match status" value="1"/>
</dbReference>
<comment type="similarity">
    <text evidence="2 7">Belongs to the MIP/aquaporin (TC 1.A.8) family.</text>
</comment>
<sequence>MNIYKKEDIITQCISEFLGTGFIVFFGISCLASMKLTNSNFNAYEISMIWGLGVSISIYFSSFLSQAHLNPAITIFFWLSSRFHKKKVLPYIISQIFGTFIFTILIYFIYYKSFILFEIQNNIVRGAQNSFDIASIFCIYPKKNNSFIHDFILEIFITSIFMIILMGLNDKNNHLLSSSSIIPLLTGILVAIINVSIGPFNNITLNPARDLGPRIFLSVIGWKVSAFTGSSNFPYFLIPVMGSFLGINLGGLIYYVFIENHFSKLKN</sequence>
<dbReference type="Proteomes" id="UP000298673">
    <property type="component" value="Chromosome"/>
</dbReference>
<organism evidence="9 10">
    <name type="scientific">Buchnera aphidicola</name>
    <name type="common">Muscaphis stroyani</name>
    <dbReference type="NCBI Taxonomy" id="1241869"/>
    <lineage>
        <taxon>Bacteria</taxon>
        <taxon>Pseudomonadati</taxon>
        <taxon>Pseudomonadota</taxon>
        <taxon>Gammaproteobacteria</taxon>
        <taxon>Enterobacterales</taxon>
        <taxon>Erwiniaceae</taxon>
        <taxon>Buchnera</taxon>
    </lineage>
</organism>
<evidence type="ECO:0000256" key="5">
    <source>
        <dbReference type="ARBA" id="ARBA00022989"/>
    </source>
</evidence>
<feature type="transmembrane region" description="Helical" evidence="8">
    <location>
        <begin position="181"/>
        <end position="200"/>
    </location>
</feature>
<feature type="transmembrane region" description="Helical" evidence="8">
    <location>
        <begin position="88"/>
        <end position="110"/>
    </location>
</feature>
<dbReference type="InterPro" id="IPR023271">
    <property type="entry name" value="Aquaporin-like"/>
</dbReference>
<dbReference type="InterPro" id="IPR050363">
    <property type="entry name" value="MIP/Aquaporin"/>
</dbReference>
<feature type="transmembrane region" description="Helical" evidence="8">
    <location>
        <begin position="12"/>
        <end position="34"/>
    </location>
</feature>
<evidence type="ECO:0000256" key="1">
    <source>
        <dbReference type="ARBA" id="ARBA00004141"/>
    </source>
</evidence>
<evidence type="ECO:0000256" key="3">
    <source>
        <dbReference type="ARBA" id="ARBA00022448"/>
    </source>
</evidence>
<dbReference type="GO" id="GO:0005886">
    <property type="term" value="C:plasma membrane"/>
    <property type="evidence" value="ECO:0007669"/>
    <property type="project" value="TreeGrafter"/>
</dbReference>
<comment type="subcellular location">
    <subcellularLocation>
        <location evidence="1">Membrane</location>
        <topology evidence="1">Multi-pass membrane protein</topology>
    </subcellularLocation>
</comment>
<dbReference type="EMBL" id="CP034861">
    <property type="protein sequence ID" value="QCI24377.1"/>
    <property type="molecule type" value="Genomic_DNA"/>
</dbReference>
<evidence type="ECO:0000256" key="6">
    <source>
        <dbReference type="ARBA" id="ARBA00023136"/>
    </source>
</evidence>
<keyword evidence="3 7" id="KW-0813">Transport</keyword>
<protein>
    <submittedName>
        <fullName evidence="9">Aquaporin family protein</fullName>
    </submittedName>
</protein>
<reference evidence="9 10" key="2">
    <citation type="submission" date="2019-05" db="EMBL/GenBank/DDBJ databases">
        <title>Genome evolution of the obligate endosymbiont Buchnera aphidicola.</title>
        <authorList>
            <person name="Moran N.A."/>
        </authorList>
    </citation>
    <scope>NUCLEOTIDE SEQUENCE [LARGE SCALE GENOMIC DNA]</scope>
    <source>
        <strain evidence="9 10">Mst</strain>
    </source>
</reference>
<dbReference type="SUPFAM" id="SSF81338">
    <property type="entry name" value="Aquaporin-like"/>
    <property type="match status" value="1"/>
</dbReference>
<evidence type="ECO:0000313" key="9">
    <source>
        <dbReference type="EMBL" id="QCI24377.1"/>
    </source>
</evidence>
<dbReference type="Pfam" id="PF00230">
    <property type="entry name" value="MIP"/>
    <property type="match status" value="1"/>
</dbReference>
<evidence type="ECO:0000256" key="8">
    <source>
        <dbReference type="SAM" id="Phobius"/>
    </source>
</evidence>
<dbReference type="GO" id="GO:0015254">
    <property type="term" value="F:glycerol channel activity"/>
    <property type="evidence" value="ECO:0007669"/>
    <property type="project" value="TreeGrafter"/>
</dbReference>
<dbReference type="AlphaFoldDB" id="A0A4D6Y4U0"/>
<feature type="transmembrane region" description="Helical" evidence="8">
    <location>
        <begin position="46"/>
        <end position="67"/>
    </location>
</feature>
<dbReference type="PROSITE" id="PS51257">
    <property type="entry name" value="PROKAR_LIPOPROTEIN"/>
    <property type="match status" value="1"/>
</dbReference>
<name>A0A4D6Y4U0_9GAMM</name>
<dbReference type="RefSeq" id="WP_158343559.1">
    <property type="nucleotide sequence ID" value="NZ_CP034861.1"/>
</dbReference>
<dbReference type="OrthoDB" id="9807293at2"/>
<feature type="transmembrane region" description="Helical" evidence="8">
    <location>
        <begin position="151"/>
        <end position="169"/>
    </location>
</feature>
<feature type="transmembrane region" description="Helical" evidence="8">
    <location>
        <begin position="233"/>
        <end position="257"/>
    </location>
</feature>
<dbReference type="PANTHER" id="PTHR43829">
    <property type="entry name" value="AQUAPORIN OR AQUAGLYCEROPORIN RELATED"/>
    <property type="match status" value="1"/>
</dbReference>
<evidence type="ECO:0000313" key="10">
    <source>
        <dbReference type="Proteomes" id="UP000298673"/>
    </source>
</evidence>
<accession>A0A4D6Y4U0</accession>
<dbReference type="PANTHER" id="PTHR43829:SF9">
    <property type="entry name" value="AQUAPORIN-9"/>
    <property type="match status" value="1"/>
</dbReference>
<keyword evidence="6 8" id="KW-0472">Membrane</keyword>
<reference evidence="9 10" key="1">
    <citation type="submission" date="2018-12" db="EMBL/GenBank/DDBJ databases">
        <authorList>
            <person name="Chong R.A."/>
        </authorList>
    </citation>
    <scope>NUCLEOTIDE SEQUENCE [LARGE SCALE GENOMIC DNA]</scope>
    <source>
        <strain evidence="9 10">Mst</strain>
    </source>
</reference>
<keyword evidence="5 8" id="KW-1133">Transmembrane helix</keyword>
<dbReference type="PROSITE" id="PS00221">
    <property type="entry name" value="MIP"/>
    <property type="match status" value="1"/>
</dbReference>
<dbReference type="InterPro" id="IPR000425">
    <property type="entry name" value="MIP"/>
</dbReference>
<evidence type="ECO:0000256" key="7">
    <source>
        <dbReference type="RuleBase" id="RU000477"/>
    </source>
</evidence>
<evidence type="ECO:0000256" key="4">
    <source>
        <dbReference type="ARBA" id="ARBA00022692"/>
    </source>
</evidence>